<dbReference type="HOGENOM" id="CLU_2523115_0_0_9"/>
<comment type="caution">
    <text evidence="1">The sequence shown here is derived from an EMBL/GenBank/DDBJ whole genome shotgun (WGS) entry which is preliminary data.</text>
</comment>
<evidence type="ECO:0000313" key="1">
    <source>
        <dbReference type="EMBL" id="EHI54556.1"/>
    </source>
</evidence>
<proteinExistence type="predicted"/>
<name>G5GL39_9FIRM</name>
<accession>G5GL39</accession>
<organism evidence="1 2">
    <name type="scientific">Johnsonella ignava ATCC 51276</name>
    <dbReference type="NCBI Taxonomy" id="679200"/>
    <lineage>
        <taxon>Bacteria</taxon>
        <taxon>Bacillati</taxon>
        <taxon>Bacillota</taxon>
        <taxon>Clostridia</taxon>
        <taxon>Lachnospirales</taxon>
        <taxon>Lachnospiraceae</taxon>
        <taxon>Johnsonella</taxon>
    </lineage>
</organism>
<dbReference type="Gene3D" id="3.90.1720.10">
    <property type="entry name" value="endopeptidase domain like (from Nostoc punctiforme)"/>
    <property type="match status" value="1"/>
</dbReference>
<evidence type="ECO:0000313" key="2">
    <source>
        <dbReference type="Proteomes" id="UP000003011"/>
    </source>
</evidence>
<reference evidence="1 2" key="1">
    <citation type="submission" date="2011-08" db="EMBL/GenBank/DDBJ databases">
        <title>The Genome Sequence of Johnsonella ignava ATCC 51276.</title>
        <authorList>
            <consortium name="The Broad Institute Genome Sequencing Platform"/>
            <person name="Earl A."/>
            <person name="Ward D."/>
            <person name="Feldgarden M."/>
            <person name="Gevers D."/>
            <person name="Izard J."/>
            <person name="Blanton J.M."/>
            <person name="Baranova O.V."/>
            <person name="Dewhirst F.E."/>
            <person name="Young S.K."/>
            <person name="Zeng Q."/>
            <person name="Gargeya S."/>
            <person name="Fitzgerald M."/>
            <person name="Haas B."/>
            <person name="Abouelleil A."/>
            <person name="Alvarado L."/>
            <person name="Arachchi H.M."/>
            <person name="Berlin A."/>
            <person name="Brown A."/>
            <person name="Chapman S.B."/>
            <person name="Chen Z."/>
            <person name="Dunbar C."/>
            <person name="Freedman E."/>
            <person name="Gearin G."/>
            <person name="Gellesch M."/>
            <person name="Goldberg J."/>
            <person name="Griggs A."/>
            <person name="Gujja S."/>
            <person name="Heiman D."/>
            <person name="Howarth C."/>
            <person name="Larson L."/>
            <person name="Lui A."/>
            <person name="MacDonald P.J.P."/>
            <person name="Montmayeur A."/>
            <person name="Murphy C."/>
            <person name="Neiman D."/>
            <person name="Pearson M."/>
            <person name="Priest M."/>
            <person name="Roberts A."/>
            <person name="Saif S."/>
            <person name="Shea T."/>
            <person name="Shenoy N."/>
            <person name="Sisk P."/>
            <person name="Stolte C."/>
            <person name="Sykes S."/>
            <person name="Wortman J."/>
            <person name="Nusbaum C."/>
            <person name="Birren B."/>
        </authorList>
    </citation>
    <scope>NUCLEOTIDE SEQUENCE [LARGE SCALE GENOMIC DNA]</scope>
    <source>
        <strain evidence="1 2">ATCC 51276</strain>
    </source>
</reference>
<dbReference type="eggNOG" id="COG0791">
    <property type="taxonomic scope" value="Bacteria"/>
</dbReference>
<keyword evidence="2" id="KW-1185">Reference proteome</keyword>
<dbReference type="STRING" id="679200.HMPREF9333_02284"/>
<dbReference type="Proteomes" id="UP000003011">
    <property type="component" value="Unassembled WGS sequence"/>
</dbReference>
<dbReference type="AlphaFoldDB" id="G5GL39"/>
<sequence length="84" mass="9147">MICTETIPLHQTGQSSRSECLWQLKSSSSGSSAGLTYGHVGIYIGDGKVIDNIGRIRVTTLDDWIATFCKHHPVGFGFPPNVKK</sequence>
<gene>
    <name evidence="1" type="ORF">HMPREF9333_02284</name>
</gene>
<protein>
    <recommendedName>
        <fullName evidence="3">NlpC/P60 domain-containing protein</fullName>
    </recommendedName>
</protein>
<dbReference type="EMBL" id="ACZL01000058">
    <property type="protein sequence ID" value="EHI54556.1"/>
    <property type="molecule type" value="Genomic_DNA"/>
</dbReference>
<evidence type="ECO:0008006" key="3">
    <source>
        <dbReference type="Google" id="ProtNLM"/>
    </source>
</evidence>
<dbReference type="PATRIC" id="fig|679200.3.peg.2403"/>